<dbReference type="PANTHER" id="PTHR35789">
    <property type="entry name" value="SPORE GERMINATION PROTEIN B3"/>
    <property type="match status" value="1"/>
</dbReference>
<dbReference type="Gene3D" id="3.30.300.210">
    <property type="entry name" value="Nutrient germinant receptor protein C, domain 3"/>
    <property type="match status" value="1"/>
</dbReference>
<evidence type="ECO:0000256" key="4">
    <source>
        <dbReference type="ARBA" id="ARBA00022729"/>
    </source>
</evidence>
<feature type="domain" description="Spore germination GerAC-like C-terminal" evidence="8">
    <location>
        <begin position="199"/>
        <end position="367"/>
    </location>
</feature>
<comment type="subcellular location">
    <subcellularLocation>
        <location evidence="1">Membrane</location>
        <topology evidence="1">Lipid-anchor</topology>
    </subcellularLocation>
</comment>
<sequence length="377" mass="42533">MRNRIFFLIFLLLMVASGCEDERILEELGVIHTIGYDINDGEEEEKLRVTMKLPKAGELEGAESETLTMEAASSRDARHQLSRQTSRELVGGQMRVALFGLNMAEEGVWETLDTLVRDPTISKRVKVIVTQGTAHELIVTDFPEHERTDYYLDGIIEKETRSFTIPPVNLYSFARDLINDGVEPVATLVKVGENEIIMDGTALFKGDQYVSKINPKKSNIFFFLRDGARIGEINVNLSSEGEEQENIVLTAITSDRNIEVNVSDPEHIKVNYKADVKGSLHEYQGEMDIYSPEAQKELEQTLAVYIENMVEEIAQELQELRVDSLGVGKHVKKKLGTFEWSEEKWRDEMFPAVDITADVDVTIKDTGLFKTGPGNLK</sequence>
<evidence type="ECO:0000313" key="10">
    <source>
        <dbReference type="EMBL" id="MFC5711558.1"/>
    </source>
</evidence>
<dbReference type="RefSeq" id="WP_385937961.1">
    <property type="nucleotide sequence ID" value="NZ_JBHSOZ010000002.1"/>
</dbReference>
<evidence type="ECO:0000256" key="2">
    <source>
        <dbReference type="ARBA" id="ARBA00007886"/>
    </source>
</evidence>
<evidence type="ECO:0000259" key="8">
    <source>
        <dbReference type="Pfam" id="PF05504"/>
    </source>
</evidence>
<name>A0ABW0YGL6_9BACI</name>
<keyword evidence="4" id="KW-0732">Signal</keyword>
<keyword evidence="7" id="KW-0449">Lipoprotein</keyword>
<proteinExistence type="inferred from homology"/>
<evidence type="ECO:0000256" key="1">
    <source>
        <dbReference type="ARBA" id="ARBA00004635"/>
    </source>
</evidence>
<dbReference type="PANTHER" id="PTHR35789:SF1">
    <property type="entry name" value="SPORE GERMINATION PROTEIN B3"/>
    <property type="match status" value="1"/>
</dbReference>
<dbReference type="PROSITE" id="PS51257">
    <property type="entry name" value="PROKAR_LIPOPROTEIN"/>
    <property type="match status" value="1"/>
</dbReference>
<reference evidence="11" key="1">
    <citation type="journal article" date="2019" name="Int. J. Syst. Evol. Microbiol.">
        <title>The Global Catalogue of Microorganisms (GCM) 10K type strain sequencing project: providing services to taxonomists for standard genome sequencing and annotation.</title>
        <authorList>
            <consortium name="The Broad Institute Genomics Platform"/>
            <consortium name="The Broad Institute Genome Sequencing Center for Infectious Disease"/>
            <person name="Wu L."/>
            <person name="Ma J."/>
        </authorList>
    </citation>
    <scope>NUCLEOTIDE SEQUENCE [LARGE SCALE GENOMIC DNA]</scope>
    <source>
        <strain evidence="11">CECT 7184</strain>
    </source>
</reference>
<dbReference type="InterPro" id="IPR038501">
    <property type="entry name" value="Spore_GerAC_C_sf"/>
</dbReference>
<feature type="domain" description="Spore germination protein N-terminal" evidence="9">
    <location>
        <begin position="21"/>
        <end position="191"/>
    </location>
</feature>
<evidence type="ECO:0000259" key="9">
    <source>
        <dbReference type="Pfam" id="PF25198"/>
    </source>
</evidence>
<gene>
    <name evidence="10" type="ORF">ACFPU1_02045</name>
</gene>
<dbReference type="Pfam" id="PF25198">
    <property type="entry name" value="Spore_GerAC_N"/>
    <property type="match status" value="1"/>
</dbReference>
<dbReference type="EMBL" id="JBHSOZ010000002">
    <property type="protein sequence ID" value="MFC5711558.1"/>
    <property type="molecule type" value="Genomic_DNA"/>
</dbReference>
<dbReference type="InterPro" id="IPR008844">
    <property type="entry name" value="Spore_GerAC-like"/>
</dbReference>
<protein>
    <submittedName>
        <fullName evidence="10">Ger(X)C family spore germination protein</fullName>
    </submittedName>
</protein>
<comment type="caution">
    <text evidence="10">The sequence shown here is derived from an EMBL/GenBank/DDBJ whole genome shotgun (WGS) entry which is preliminary data.</text>
</comment>
<dbReference type="InterPro" id="IPR046953">
    <property type="entry name" value="Spore_GerAC-like_C"/>
</dbReference>
<keyword evidence="6" id="KW-0564">Palmitate</keyword>
<dbReference type="InterPro" id="IPR057336">
    <property type="entry name" value="GerAC_N"/>
</dbReference>
<evidence type="ECO:0000256" key="7">
    <source>
        <dbReference type="ARBA" id="ARBA00023288"/>
    </source>
</evidence>
<comment type="similarity">
    <text evidence="2">Belongs to the GerABKC lipoprotein family.</text>
</comment>
<evidence type="ECO:0000256" key="5">
    <source>
        <dbReference type="ARBA" id="ARBA00023136"/>
    </source>
</evidence>
<dbReference type="Proteomes" id="UP001596142">
    <property type="component" value="Unassembled WGS sequence"/>
</dbReference>
<dbReference type="Pfam" id="PF05504">
    <property type="entry name" value="Spore_GerAC"/>
    <property type="match status" value="1"/>
</dbReference>
<evidence type="ECO:0000256" key="6">
    <source>
        <dbReference type="ARBA" id="ARBA00023139"/>
    </source>
</evidence>
<organism evidence="10 11">
    <name type="scientific">Thalassorhabdus alkalitolerans</name>
    <dbReference type="NCBI Taxonomy" id="2282697"/>
    <lineage>
        <taxon>Bacteria</taxon>
        <taxon>Bacillati</taxon>
        <taxon>Bacillota</taxon>
        <taxon>Bacilli</taxon>
        <taxon>Bacillales</taxon>
        <taxon>Bacillaceae</taxon>
        <taxon>Thalassorhabdus</taxon>
    </lineage>
</organism>
<dbReference type="NCBIfam" id="TIGR02887">
    <property type="entry name" value="spore_ger_x_C"/>
    <property type="match status" value="1"/>
</dbReference>
<evidence type="ECO:0000313" key="11">
    <source>
        <dbReference type="Proteomes" id="UP001596142"/>
    </source>
</evidence>
<keyword evidence="5" id="KW-0472">Membrane</keyword>
<accession>A0ABW0YGL6</accession>
<keyword evidence="11" id="KW-1185">Reference proteome</keyword>
<keyword evidence="3" id="KW-0309">Germination</keyword>
<evidence type="ECO:0000256" key="3">
    <source>
        <dbReference type="ARBA" id="ARBA00022544"/>
    </source>
</evidence>